<dbReference type="EMBL" id="CAKOAT010709599">
    <property type="protein sequence ID" value="CAH8386552.1"/>
    <property type="molecule type" value="Genomic_DNA"/>
</dbReference>
<proteinExistence type="predicted"/>
<protein>
    <submittedName>
        <fullName evidence="1">Uncharacterized protein</fullName>
    </submittedName>
</protein>
<name>A0ABC8LT71_ERUVS</name>
<keyword evidence="2" id="KW-1185">Reference proteome</keyword>
<dbReference type="AlphaFoldDB" id="A0ABC8LT71"/>
<accession>A0ABC8LT71</accession>
<dbReference type="Proteomes" id="UP001642260">
    <property type="component" value="Unassembled WGS sequence"/>
</dbReference>
<organism evidence="1 2">
    <name type="scientific">Eruca vesicaria subsp. sativa</name>
    <name type="common">Garden rocket</name>
    <name type="synonym">Eruca sativa</name>
    <dbReference type="NCBI Taxonomy" id="29727"/>
    <lineage>
        <taxon>Eukaryota</taxon>
        <taxon>Viridiplantae</taxon>
        <taxon>Streptophyta</taxon>
        <taxon>Embryophyta</taxon>
        <taxon>Tracheophyta</taxon>
        <taxon>Spermatophyta</taxon>
        <taxon>Magnoliopsida</taxon>
        <taxon>eudicotyledons</taxon>
        <taxon>Gunneridae</taxon>
        <taxon>Pentapetalae</taxon>
        <taxon>rosids</taxon>
        <taxon>malvids</taxon>
        <taxon>Brassicales</taxon>
        <taxon>Brassicaceae</taxon>
        <taxon>Brassiceae</taxon>
        <taxon>Eruca</taxon>
    </lineage>
</organism>
<comment type="caution">
    <text evidence="1">The sequence shown here is derived from an EMBL/GenBank/DDBJ whole genome shotgun (WGS) entry which is preliminary data.</text>
</comment>
<evidence type="ECO:0000313" key="2">
    <source>
        <dbReference type="Proteomes" id="UP001642260"/>
    </source>
</evidence>
<gene>
    <name evidence="1" type="ORF">ERUC_LOCUS39035</name>
</gene>
<sequence>MAAHTIFSFSSPAPPHFSFINYPFLIQWHLSQPSPSTICFLLCVEEIANSRFRREESRCCAQG</sequence>
<evidence type="ECO:0000313" key="1">
    <source>
        <dbReference type="EMBL" id="CAH8386552.1"/>
    </source>
</evidence>
<reference evidence="1 2" key="1">
    <citation type="submission" date="2022-03" db="EMBL/GenBank/DDBJ databases">
        <authorList>
            <person name="Macdonald S."/>
            <person name="Ahmed S."/>
            <person name="Newling K."/>
        </authorList>
    </citation>
    <scope>NUCLEOTIDE SEQUENCE [LARGE SCALE GENOMIC DNA]</scope>
</reference>